<dbReference type="AlphaFoldDB" id="A0A543AYA9"/>
<keyword evidence="1" id="KW-1133">Transmembrane helix</keyword>
<comment type="caution">
    <text evidence="2">The sequence shown here is derived from an EMBL/GenBank/DDBJ whole genome shotgun (WGS) entry which is preliminary data.</text>
</comment>
<reference evidence="2 3" key="1">
    <citation type="submission" date="2019-06" db="EMBL/GenBank/DDBJ databases">
        <title>Sequencing the genomes of 1000 actinobacteria strains.</title>
        <authorList>
            <person name="Klenk H.-P."/>
        </authorList>
    </citation>
    <scope>NUCLEOTIDE SEQUENCE [LARGE SCALE GENOMIC DNA]</scope>
    <source>
        <strain evidence="2 3">DSM 45928</strain>
    </source>
</reference>
<feature type="transmembrane region" description="Helical" evidence="1">
    <location>
        <begin position="163"/>
        <end position="186"/>
    </location>
</feature>
<dbReference type="PANTHER" id="PTHR35007">
    <property type="entry name" value="INTEGRAL MEMBRANE PROTEIN-RELATED"/>
    <property type="match status" value="1"/>
</dbReference>
<evidence type="ECO:0000256" key="1">
    <source>
        <dbReference type="SAM" id="Phobius"/>
    </source>
</evidence>
<keyword evidence="1" id="KW-0472">Membrane</keyword>
<name>A0A543AYA9_9ACTN</name>
<keyword evidence="3" id="KW-1185">Reference proteome</keyword>
<evidence type="ECO:0000313" key="3">
    <source>
        <dbReference type="Proteomes" id="UP000317043"/>
    </source>
</evidence>
<proteinExistence type="predicted"/>
<organism evidence="2 3">
    <name type="scientific">Stackebrandtia endophytica</name>
    <dbReference type="NCBI Taxonomy" id="1496996"/>
    <lineage>
        <taxon>Bacteria</taxon>
        <taxon>Bacillati</taxon>
        <taxon>Actinomycetota</taxon>
        <taxon>Actinomycetes</taxon>
        <taxon>Glycomycetales</taxon>
        <taxon>Glycomycetaceae</taxon>
        <taxon>Stackebrandtia</taxon>
    </lineage>
</organism>
<dbReference type="EMBL" id="VFOW01000001">
    <property type="protein sequence ID" value="TQL77556.1"/>
    <property type="molecule type" value="Genomic_DNA"/>
</dbReference>
<feature type="transmembrane region" description="Helical" evidence="1">
    <location>
        <begin position="30"/>
        <end position="59"/>
    </location>
</feature>
<dbReference type="Proteomes" id="UP000317043">
    <property type="component" value="Unassembled WGS sequence"/>
</dbReference>
<accession>A0A543AYA9</accession>
<sequence length="232" mass="23727">MGGPHELSVAKPGSTVERLLTWAQKRPRPAYSVVAVVAAVIGGTVGPVMALLAAGYCSYGLSIVLKTRRARLVAKLRDRARHEVELLATDVRAGTAPPTAMLALAAAIGESGDRATVKIGERLRALASVIEATGAPAADLLDRLVADLNVAARTESTLAANTAGIRASAGMLALLPLTGPIVGMAIGADPLSVLLETPIGLVCLAAAIAFQSVGLLWSSRIRQAVEAQAVTS</sequence>
<protein>
    <submittedName>
        <fullName evidence="2">Tight adherence protein B</fullName>
    </submittedName>
</protein>
<feature type="transmembrane region" description="Helical" evidence="1">
    <location>
        <begin position="198"/>
        <end position="217"/>
    </location>
</feature>
<dbReference type="InParanoid" id="A0A543AYA9"/>
<keyword evidence="1" id="KW-0812">Transmembrane</keyword>
<dbReference type="PANTHER" id="PTHR35007:SF4">
    <property type="entry name" value="CONSERVED TRANSMEMBRANE PROTEIN-RELATED"/>
    <property type="match status" value="1"/>
</dbReference>
<evidence type="ECO:0000313" key="2">
    <source>
        <dbReference type="EMBL" id="TQL77556.1"/>
    </source>
</evidence>
<gene>
    <name evidence="2" type="ORF">FB566_3115</name>
</gene>